<evidence type="ECO:0000256" key="1">
    <source>
        <dbReference type="ARBA" id="ARBA00005721"/>
    </source>
</evidence>
<accession>A0ABX8QSD5</accession>
<protein>
    <submittedName>
        <fullName evidence="3">Asp23/Gls24 family envelope stress response protein</fullName>
    </submittedName>
</protein>
<dbReference type="EMBL" id="CP059572">
    <property type="protein sequence ID" value="QXJ21695.1"/>
    <property type="molecule type" value="Genomic_DNA"/>
</dbReference>
<dbReference type="PANTHER" id="PTHR34297:SF3">
    <property type="entry name" value="ALKALINE SHOCK PROTEIN 23"/>
    <property type="match status" value="1"/>
</dbReference>
<evidence type="ECO:0000313" key="3">
    <source>
        <dbReference type="EMBL" id="QXJ21695.1"/>
    </source>
</evidence>
<dbReference type="InterPro" id="IPR005531">
    <property type="entry name" value="Asp23"/>
</dbReference>
<dbReference type="Proteomes" id="UP001049518">
    <property type="component" value="Chromosome"/>
</dbReference>
<reference evidence="3" key="1">
    <citation type="submission" date="2020-07" db="EMBL/GenBank/DDBJ databases">
        <authorList>
            <person name="Tarantini F.S."/>
            <person name="Hong K.W."/>
            <person name="Chan K.G."/>
        </authorList>
    </citation>
    <scope>NUCLEOTIDE SEQUENCE</scope>
    <source>
        <strain evidence="3">32-07</strain>
    </source>
</reference>
<sequence>MNEERKSTGAGAAPAPGGSTGGGLVTSGGKTHIADGVVAKIASRAASDVGGVHSMGDGGAFGNVRERLPGAAGANRGVSVQVGERQAAVDLDLVVDYGVSIPELANAVRDNVIGEVQHMCGLEVVEVNIDVEDIYVQGENERESDSDQPRVR</sequence>
<feature type="compositionally biased region" description="Low complexity" evidence="2">
    <location>
        <begin position="8"/>
        <end position="17"/>
    </location>
</feature>
<dbReference type="RefSeq" id="WP_231334865.1">
    <property type="nucleotide sequence ID" value="NZ_CP059572.1"/>
</dbReference>
<proteinExistence type="inferred from homology"/>
<keyword evidence="4" id="KW-1185">Reference proteome</keyword>
<dbReference type="Pfam" id="PF03780">
    <property type="entry name" value="Asp23"/>
    <property type="match status" value="1"/>
</dbReference>
<organism evidence="3 4">
    <name type="scientific">Actinomadura graeca</name>
    <dbReference type="NCBI Taxonomy" id="2750812"/>
    <lineage>
        <taxon>Bacteria</taxon>
        <taxon>Bacillati</taxon>
        <taxon>Actinomycetota</taxon>
        <taxon>Actinomycetes</taxon>
        <taxon>Streptosporangiales</taxon>
        <taxon>Thermomonosporaceae</taxon>
        <taxon>Actinomadura</taxon>
    </lineage>
</organism>
<comment type="similarity">
    <text evidence="1">Belongs to the asp23 family.</text>
</comment>
<evidence type="ECO:0000256" key="2">
    <source>
        <dbReference type="SAM" id="MobiDB-lite"/>
    </source>
</evidence>
<feature type="region of interest" description="Disordered" evidence="2">
    <location>
        <begin position="1"/>
        <end position="26"/>
    </location>
</feature>
<evidence type="ECO:0000313" key="4">
    <source>
        <dbReference type="Proteomes" id="UP001049518"/>
    </source>
</evidence>
<name>A0ABX8QSD5_9ACTN</name>
<gene>
    <name evidence="3" type="ORF">AGRA3207_002574</name>
</gene>
<dbReference type="PANTHER" id="PTHR34297">
    <property type="entry name" value="HYPOTHETICAL CYTOSOLIC PROTEIN-RELATED"/>
    <property type="match status" value="1"/>
</dbReference>